<comment type="cofactor">
    <cofactor evidence="1">
        <name>Mg(2+)</name>
        <dbReference type="ChEBI" id="CHEBI:18420"/>
    </cofactor>
</comment>
<sequence length="96" mass="11342">MTKNDILEKLIQKKDYIQNTFEVDKIGLFGSYAKDMQTENSDIDIYVEFKNKTFKNISGLWVFLEELYNKKIDLMHKHKRSGGAIFNEIQKEVIYG</sequence>
<dbReference type="PANTHER" id="PTHR33571:SF14">
    <property type="entry name" value="PROTEIN ADENYLYLTRANSFERASE MJ0435-RELATED"/>
    <property type="match status" value="1"/>
</dbReference>
<dbReference type="KEGG" id="paco:AACT_2974"/>
<dbReference type="InterPro" id="IPR041633">
    <property type="entry name" value="Polbeta"/>
</dbReference>
<dbReference type="Pfam" id="PF18765">
    <property type="entry name" value="Polbeta"/>
    <property type="match status" value="1"/>
</dbReference>
<dbReference type="InterPro" id="IPR043519">
    <property type="entry name" value="NT_sf"/>
</dbReference>
<gene>
    <name evidence="9" type="ORF">AACT_2974</name>
</gene>
<organism evidence="9 10">
    <name type="scientific">Arcobacter acticola</name>
    <dbReference type="NCBI Taxonomy" id="1849015"/>
    <lineage>
        <taxon>Bacteria</taxon>
        <taxon>Pseudomonadati</taxon>
        <taxon>Campylobacterota</taxon>
        <taxon>Epsilonproteobacteria</taxon>
        <taxon>Campylobacterales</taxon>
        <taxon>Arcobacteraceae</taxon>
        <taxon>Arcobacter</taxon>
    </lineage>
</organism>
<dbReference type="RefSeq" id="WP_172128313.1">
    <property type="nucleotide sequence ID" value="NZ_CP042652.1"/>
</dbReference>
<accession>A0A6M8EKV3</accession>
<evidence type="ECO:0000256" key="4">
    <source>
        <dbReference type="ARBA" id="ARBA00022723"/>
    </source>
</evidence>
<evidence type="ECO:0000313" key="9">
    <source>
        <dbReference type="EMBL" id="QKE30026.1"/>
    </source>
</evidence>
<keyword evidence="3" id="KW-0548">Nucleotidyltransferase</keyword>
<dbReference type="SUPFAM" id="SSF81301">
    <property type="entry name" value="Nucleotidyltransferase"/>
    <property type="match status" value="1"/>
</dbReference>
<dbReference type="PANTHER" id="PTHR33571">
    <property type="entry name" value="SSL8005 PROTEIN"/>
    <property type="match status" value="1"/>
</dbReference>
<evidence type="ECO:0000259" key="8">
    <source>
        <dbReference type="Pfam" id="PF18765"/>
    </source>
</evidence>
<dbReference type="GO" id="GO:0046872">
    <property type="term" value="F:metal ion binding"/>
    <property type="evidence" value="ECO:0007669"/>
    <property type="project" value="UniProtKB-KW"/>
</dbReference>
<keyword evidence="10" id="KW-1185">Reference proteome</keyword>
<dbReference type="Gene3D" id="3.30.460.10">
    <property type="entry name" value="Beta Polymerase, domain 2"/>
    <property type="match status" value="1"/>
</dbReference>
<evidence type="ECO:0000256" key="3">
    <source>
        <dbReference type="ARBA" id="ARBA00022695"/>
    </source>
</evidence>
<keyword evidence="2 9" id="KW-0808">Transferase</keyword>
<keyword evidence="6" id="KW-0067">ATP-binding</keyword>
<feature type="domain" description="Polymerase beta nucleotidyltransferase" evidence="8">
    <location>
        <begin position="14"/>
        <end position="95"/>
    </location>
</feature>
<protein>
    <submittedName>
        <fullName evidence="9">Nucleotidyltransferase domain-containing protein</fullName>
    </submittedName>
</protein>
<keyword evidence="4" id="KW-0479">Metal-binding</keyword>
<name>A0A6M8EKV3_9BACT</name>
<evidence type="ECO:0000256" key="7">
    <source>
        <dbReference type="ARBA" id="ARBA00022842"/>
    </source>
</evidence>
<dbReference type="EMBL" id="CP042652">
    <property type="protein sequence ID" value="QKE30026.1"/>
    <property type="molecule type" value="Genomic_DNA"/>
</dbReference>
<dbReference type="Proteomes" id="UP000503483">
    <property type="component" value="Chromosome"/>
</dbReference>
<proteinExistence type="predicted"/>
<evidence type="ECO:0000256" key="5">
    <source>
        <dbReference type="ARBA" id="ARBA00022741"/>
    </source>
</evidence>
<evidence type="ECO:0000313" key="10">
    <source>
        <dbReference type="Proteomes" id="UP000503483"/>
    </source>
</evidence>
<dbReference type="CDD" id="cd05403">
    <property type="entry name" value="NT_KNTase_like"/>
    <property type="match status" value="1"/>
</dbReference>
<dbReference type="AlphaFoldDB" id="A0A6M8EKV3"/>
<dbReference type="GO" id="GO:0016779">
    <property type="term" value="F:nucleotidyltransferase activity"/>
    <property type="evidence" value="ECO:0007669"/>
    <property type="project" value="UniProtKB-KW"/>
</dbReference>
<evidence type="ECO:0000256" key="1">
    <source>
        <dbReference type="ARBA" id="ARBA00001946"/>
    </source>
</evidence>
<evidence type="ECO:0000256" key="6">
    <source>
        <dbReference type="ARBA" id="ARBA00022840"/>
    </source>
</evidence>
<dbReference type="GO" id="GO:0005524">
    <property type="term" value="F:ATP binding"/>
    <property type="evidence" value="ECO:0007669"/>
    <property type="project" value="UniProtKB-KW"/>
</dbReference>
<dbReference type="InterPro" id="IPR052038">
    <property type="entry name" value="Type-VII_TA_antitoxin"/>
</dbReference>
<evidence type="ECO:0000256" key="2">
    <source>
        <dbReference type="ARBA" id="ARBA00022679"/>
    </source>
</evidence>
<reference evidence="9 10" key="1">
    <citation type="submission" date="2019-08" db="EMBL/GenBank/DDBJ databases">
        <title>Complete genome sequence of Arcobacter acticola.</title>
        <authorList>
            <person name="Miller W."/>
        </authorList>
    </citation>
    <scope>NUCLEOTIDE SEQUENCE [LARGE SCALE GENOMIC DNA]</scope>
    <source>
        <strain evidence="9 10">KCTC 52212</strain>
    </source>
</reference>
<keyword evidence="5" id="KW-0547">Nucleotide-binding</keyword>
<keyword evidence="7" id="KW-0460">Magnesium</keyword>